<dbReference type="Pfam" id="PF05719">
    <property type="entry name" value="GPP34"/>
    <property type="match status" value="1"/>
</dbReference>
<evidence type="ECO:0000313" key="2">
    <source>
        <dbReference type="Proteomes" id="UP000188929"/>
    </source>
</evidence>
<keyword evidence="2" id="KW-1185">Reference proteome</keyword>
<gene>
    <name evidence="1" type="ORF">BL253_14405</name>
</gene>
<dbReference type="GO" id="GO:0070273">
    <property type="term" value="F:phosphatidylinositol-4-phosphate binding"/>
    <property type="evidence" value="ECO:0007669"/>
    <property type="project" value="InterPro"/>
</dbReference>
<protein>
    <recommendedName>
        <fullName evidence="3">GPP34 family phosphoprotein</fullName>
    </recommendedName>
</protein>
<evidence type="ECO:0008006" key="3">
    <source>
        <dbReference type="Google" id="ProtNLM"/>
    </source>
</evidence>
<organism evidence="1 2">
    <name type="scientific">Pseudofrankia asymbiotica</name>
    <dbReference type="NCBI Taxonomy" id="1834516"/>
    <lineage>
        <taxon>Bacteria</taxon>
        <taxon>Bacillati</taxon>
        <taxon>Actinomycetota</taxon>
        <taxon>Actinomycetes</taxon>
        <taxon>Frankiales</taxon>
        <taxon>Frankiaceae</taxon>
        <taxon>Pseudofrankia</taxon>
    </lineage>
</organism>
<dbReference type="RefSeq" id="WP_076817258.1">
    <property type="nucleotide sequence ID" value="NZ_MOMC01000027.1"/>
</dbReference>
<evidence type="ECO:0000313" key="1">
    <source>
        <dbReference type="EMBL" id="ONH30328.1"/>
    </source>
</evidence>
<accession>A0A1V2IAU2</accession>
<dbReference type="Proteomes" id="UP000188929">
    <property type="component" value="Unassembled WGS sequence"/>
</dbReference>
<dbReference type="OrthoDB" id="4717569at2"/>
<comment type="caution">
    <text evidence="1">The sequence shown here is derived from an EMBL/GenBank/DDBJ whole genome shotgun (WGS) entry which is preliminary data.</text>
</comment>
<proteinExistence type="predicted"/>
<dbReference type="InterPro" id="IPR008628">
    <property type="entry name" value="GPP34-like"/>
</dbReference>
<dbReference type="AlphaFoldDB" id="A0A1V2IAU2"/>
<name>A0A1V2IAU2_9ACTN</name>
<sequence>MSLNLPRSLSLRLYLLAFNLEKGRMYRVPGLGRTLRAAALTQLHHDGLLSDDHGLALVTGAPADAASPPDDQLSRLVFRQLAAEPSPARPWAYWVGHDRAPAVRMVRHELAAAGWVTLGSHPDGLPRRGRTSVSVSPPDRQTVRVLNREASRALRGEIADAELPWELAALVALAAAGDVITLVSARERRTWPERIAALTALAGPPAEALAAHAGGT</sequence>
<dbReference type="EMBL" id="MOMC01000027">
    <property type="protein sequence ID" value="ONH30328.1"/>
    <property type="molecule type" value="Genomic_DNA"/>
</dbReference>
<dbReference type="STRING" id="1834516.BL253_14405"/>
<reference evidence="2" key="1">
    <citation type="submission" date="2016-10" db="EMBL/GenBank/DDBJ databases">
        <title>Frankia sp. NRRL B-16386 Genome sequencing.</title>
        <authorList>
            <person name="Ghodhbane-Gtari F."/>
            <person name="Swanson E."/>
            <person name="Gueddou A."/>
            <person name="Hezbri K."/>
            <person name="Ktari K."/>
            <person name="Nouioui I."/>
            <person name="Morris K."/>
            <person name="Simpson S."/>
            <person name="Abebe-Akele F."/>
            <person name="Thomas K."/>
            <person name="Gtari M."/>
            <person name="Tisa L.S."/>
        </authorList>
    </citation>
    <scope>NUCLEOTIDE SEQUENCE [LARGE SCALE GENOMIC DNA]</scope>
    <source>
        <strain evidence="2">NRRL B-16386</strain>
    </source>
</reference>